<dbReference type="EMBL" id="MPPL01000001">
    <property type="protein sequence ID" value="OKS88368.1"/>
    <property type="molecule type" value="Genomic_DNA"/>
</dbReference>
<dbReference type="SUPFAM" id="SSF54427">
    <property type="entry name" value="NTF2-like"/>
    <property type="match status" value="1"/>
</dbReference>
<name>A0A1Q6A2Z1_9SPHI</name>
<evidence type="ECO:0000313" key="2">
    <source>
        <dbReference type="Proteomes" id="UP000186720"/>
    </source>
</evidence>
<dbReference type="Proteomes" id="UP000186720">
    <property type="component" value="Unassembled WGS sequence"/>
</dbReference>
<gene>
    <name evidence="1" type="ORF">RG47T_3834</name>
</gene>
<comment type="caution">
    <text evidence="1">The sequence shown here is derived from an EMBL/GenBank/DDBJ whole genome shotgun (WGS) entry which is preliminary data.</text>
</comment>
<keyword evidence="2" id="KW-1185">Reference proteome</keyword>
<dbReference type="AlphaFoldDB" id="A0A1Q6A2Z1"/>
<sequence length="115" mass="13142">MILSVEEMIKQYVAAWNNNGPEEFKAAFAPVWAADAIYTDPDYALVKGVDGIAGLAQISLEHVPTRTFHVLTQPEHHNNVGRYTWKVILPEETKQGFDYFEFNEAHQITRIVSFF</sequence>
<protein>
    <recommendedName>
        <fullName evidence="3">SnoaL-like domain-containing protein</fullName>
    </recommendedName>
</protein>
<dbReference type="Gene3D" id="3.10.450.50">
    <property type="match status" value="1"/>
</dbReference>
<evidence type="ECO:0000313" key="1">
    <source>
        <dbReference type="EMBL" id="OKS88368.1"/>
    </source>
</evidence>
<proteinExistence type="predicted"/>
<organism evidence="1 2">
    <name type="scientific">Mucilaginibacter polytrichastri</name>
    <dbReference type="NCBI Taxonomy" id="1302689"/>
    <lineage>
        <taxon>Bacteria</taxon>
        <taxon>Pseudomonadati</taxon>
        <taxon>Bacteroidota</taxon>
        <taxon>Sphingobacteriia</taxon>
        <taxon>Sphingobacteriales</taxon>
        <taxon>Sphingobacteriaceae</taxon>
        <taxon>Mucilaginibacter</taxon>
    </lineage>
</organism>
<evidence type="ECO:0008006" key="3">
    <source>
        <dbReference type="Google" id="ProtNLM"/>
    </source>
</evidence>
<reference evidence="1 2" key="1">
    <citation type="submission" date="2016-11" db="EMBL/GenBank/DDBJ databases">
        <title>Whole Genome Sequencing of Mucilaginibacter polytrichastri RG4-7(T) isolated from the moss sample.</title>
        <authorList>
            <person name="Li Y."/>
        </authorList>
    </citation>
    <scope>NUCLEOTIDE SEQUENCE [LARGE SCALE GENOMIC DNA]</scope>
    <source>
        <strain evidence="1 2">RG4-7</strain>
    </source>
</reference>
<dbReference type="STRING" id="1302689.RG47T_3834"/>
<dbReference type="InterPro" id="IPR032710">
    <property type="entry name" value="NTF2-like_dom_sf"/>
</dbReference>
<dbReference type="OrthoDB" id="9808719at2"/>
<accession>A0A1Q6A2Z1</accession>
<dbReference type="RefSeq" id="WP_074490951.1">
    <property type="nucleotide sequence ID" value="NZ_FPAM01000012.1"/>
</dbReference>